<comment type="cofactor">
    <cofactor evidence="1">
        <name>Cu(2+)</name>
        <dbReference type="ChEBI" id="CHEBI:29036"/>
    </cofactor>
</comment>
<dbReference type="Gene3D" id="2.60.120.310">
    <property type="entry name" value="Copper type II, ascorbate-dependent monooxygenase, N-terminal domain"/>
    <property type="match status" value="1"/>
</dbReference>
<dbReference type="Gene3D" id="2.60.120.230">
    <property type="match status" value="1"/>
</dbReference>
<dbReference type="Gene3D" id="1.10.510.10">
    <property type="entry name" value="Transferase(Phosphotransferase) domain 1"/>
    <property type="match status" value="1"/>
</dbReference>
<dbReference type="InterPro" id="IPR000719">
    <property type="entry name" value="Prot_kinase_dom"/>
</dbReference>
<gene>
    <name evidence="20" type="ORF">HUG17_6731</name>
</gene>
<dbReference type="PANTHER" id="PTHR10680">
    <property type="entry name" value="PEPTIDYL-GLYCINE ALPHA-AMIDATING MONOOXYGENASE"/>
    <property type="match status" value="1"/>
</dbReference>
<evidence type="ECO:0000256" key="8">
    <source>
        <dbReference type="ARBA" id="ARBA00022741"/>
    </source>
</evidence>
<keyword evidence="10" id="KW-0560">Oxidoreductase</keyword>
<keyword evidence="11" id="KW-0186">Copper</keyword>
<dbReference type="InterPro" id="IPR024548">
    <property type="entry name" value="Cu2_monoox_C"/>
</dbReference>
<dbReference type="FunFam" id="2.60.120.310:FF:000005">
    <property type="entry name" value="Peptidylglycine alpha-hydroxylating monooxygenase"/>
    <property type="match status" value="1"/>
</dbReference>
<dbReference type="EMBL" id="SDOV01000002">
    <property type="protein sequence ID" value="KAH7644369.1"/>
    <property type="molecule type" value="Genomic_DNA"/>
</dbReference>
<feature type="compositionally biased region" description="Low complexity" evidence="17">
    <location>
        <begin position="347"/>
        <end position="363"/>
    </location>
</feature>
<keyword evidence="6" id="KW-0479">Metal-binding</keyword>
<evidence type="ECO:0000256" key="6">
    <source>
        <dbReference type="ARBA" id="ARBA00022723"/>
    </source>
</evidence>
<dbReference type="GO" id="GO:0005576">
    <property type="term" value="C:extracellular region"/>
    <property type="evidence" value="ECO:0007669"/>
    <property type="project" value="UniProtKB-SubCell"/>
</dbReference>
<keyword evidence="7" id="KW-0732">Signal</keyword>
<feature type="region of interest" description="Disordered" evidence="17">
    <location>
        <begin position="903"/>
        <end position="938"/>
    </location>
</feature>
<evidence type="ECO:0000256" key="13">
    <source>
        <dbReference type="ARBA" id="ARBA00023157"/>
    </source>
</evidence>
<evidence type="ECO:0000256" key="2">
    <source>
        <dbReference type="ARBA" id="ARBA00004613"/>
    </source>
</evidence>
<dbReference type="GO" id="GO:0005507">
    <property type="term" value="F:copper ion binding"/>
    <property type="evidence" value="ECO:0007669"/>
    <property type="project" value="InterPro"/>
</dbReference>
<dbReference type="InterPro" id="IPR014784">
    <property type="entry name" value="Cu2_ascorb_mOase-like_C"/>
</dbReference>
<evidence type="ECO:0000256" key="4">
    <source>
        <dbReference type="ARBA" id="ARBA00012689"/>
    </source>
</evidence>
<evidence type="ECO:0000256" key="3">
    <source>
        <dbReference type="ARBA" id="ARBA00010676"/>
    </source>
</evidence>
<dbReference type="PROSITE" id="PS00108">
    <property type="entry name" value="PROTEIN_KINASE_ST"/>
    <property type="match status" value="1"/>
</dbReference>
<evidence type="ECO:0000256" key="7">
    <source>
        <dbReference type="ARBA" id="ARBA00022729"/>
    </source>
</evidence>
<organism evidence="20">
    <name type="scientific">Dermatophagoides farinae</name>
    <name type="common">American house dust mite</name>
    <dbReference type="NCBI Taxonomy" id="6954"/>
    <lineage>
        <taxon>Eukaryota</taxon>
        <taxon>Metazoa</taxon>
        <taxon>Ecdysozoa</taxon>
        <taxon>Arthropoda</taxon>
        <taxon>Chelicerata</taxon>
        <taxon>Arachnida</taxon>
        <taxon>Acari</taxon>
        <taxon>Acariformes</taxon>
        <taxon>Sarcoptiformes</taxon>
        <taxon>Astigmata</taxon>
        <taxon>Psoroptidia</taxon>
        <taxon>Analgoidea</taxon>
        <taxon>Pyroglyphidae</taxon>
        <taxon>Dermatophagoidinae</taxon>
        <taxon>Dermatophagoides</taxon>
    </lineage>
</organism>
<proteinExistence type="inferred from homology"/>
<protein>
    <recommendedName>
        <fullName evidence="4">peptidylglycine monooxygenase</fullName>
        <ecNumber evidence="4">1.14.17.3</ecNumber>
    </recommendedName>
</protein>
<dbReference type="GO" id="GO:0004504">
    <property type="term" value="F:peptidylglycine monooxygenase activity"/>
    <property type="evidence" value="ECO:0007669"/>
    <property type="project" value="UniProtKB-EC"/>
</dbReference>
<evidence type="ECO:0000256" key="16">
    <source>
        <dbReference type="PROSITE-ProRule" id="PRU10141"/>
    </source>
</evidence>
<dbReference type="SUPFAM" id="SSF49742">
    <property type="entry name" value="PHM/PNGase F"/>
    <property type="match status" value="2"/>
</dbReference>
<keyword evidence="12 20" id="KW-0503">Monooxygenase</keyword>
<dbReference type="GO" id="GO:0005524">
    <property type="term" value="F:ATP binding"/>
    <property type="evidence" value="ECO:0007669"/>
    <property type="project" value="UniProtKB-UniRule"/>
</dbReference>
<keyword evidence="8 16" id="KW-0547">Nucleotide-binding</keyword>
<dbReference type="SMART" id="SM00220">
    <property type="entry name" value="S_TKc"/>
    <property type="match status" value="1"/>
</dbReference>
<evidence type="ECO:0000256" key="18">
    <source>
        <dbReference type="SAM" id="Phobius"/>
    </source>
</evidence>
<evidence type="ECO:0000256" key="11">
    <source>
        <dbReference type="ARBA" id="ARBA00023008"/>
    </source>
</evidence>
<name>A0A9D4P4R8_DERFA</name>
<evidence type="ECO:0000256" key="12">
    <source>
        <dbReference type="ARBA" id="ARBA00023033"/>
    </source>
</evidence>
<dbReference type="InterPro" id="IPR014783">
    <property type="entry name" value="Cu2_ascorb_mOase_CS-2"/>
</dbReference>
<comment type="caution">
    <text evidence="20">The sequence shown here is derived from an EMBL/GenBank/DDBJ whole genome shotgun (WGS) entry which is preliminary data.</text>
</comment>
<reference evidence="20" key="2">
    <citation type="journal article" date="2021" name="World Allergy Organ. J.">
        <title>Chromosome-level assembly of Dermatophagoides farinae genome and transcriptome reveals two novel allergens Der f 37 and Der f 39.</title>
        <authorList>
            <person name="Chen J."/>
            <person name="Cai Z."/>
            <person name="Fan D."/>
            <person name="Hu J."/>
            <person name="Hou Y."/>
            <person name="He Y."/>
            <person name="Zhang Z."/>
            <person name="Zhao Z."/>
            <person name="Gao P."/>
            <person name="Hu W."/>
            <person name="Sun J."/>
            <person name="Li J."/>
            <person name="Ji K."/>
        </authorList>
    </citation>
    <scope>NUCLEOTIDE SEQUENCE</scope>
    <source>
        <strain evidence="20">JKM2019</strain>
    </source>
</reference>
<feature type="domain" description="Protein kinase" evidence="19">
    <location>
        <begin position="225"/>
        <end position="601"/>
    </location>
</feature>
<keyword evidence="18" id="KW-0812">Transmembrane</keyword>
<keyword evidence="9 16" id="KW-0067">ATP-binding</keyword>
<evidence type="ECO:0000313" key="20">
    <source>
        <dbReference type="EMBL" id="KAH7644369.1"/>
    </source>
</evidence>
<evidence type="ECO:0000256" key="5">
    <source>
        <dbReference type="ARBA" id="ARBA00022525"/>
    </source>
</evidence>
<dbReference type="Gene3D" id="3.30.200.20">
    <property type="entry name" value="Phosphorylase Kinase, domain 1"/>
    <property type="match status" value="1"/>
</dbReference>
<dbReference type="PANTHER" id="PTHR10680:SF14">
    <property type="entry name" value="PEPTIDYL-GLYCINE ALPHA-AMIDATING MONOOXYGENASE"/>
    <property type="match status" value="1"/>
</dbReference>
<evidence type="ECO:0000256" key="9">
    <source>
        <dbReference type="ARBA" id="ARBA00022840"/>
    </source>
</evidence>
<dbReference type="PROSITE" id="PS00085">
    <property type="entry name" value="CU2_MONOOXYGENASE_2"/>
    <property type="match status" value="1"/>
</dbReference>
<keyword evidence="13" id="KW-1015">Disulfide bond</keyword>
<keyword evidence="14" id="KW-0325">Glycoprotein</keyword>
<keyword evidence="18" id="KW-1133">Transmembrane helix</keyword>
<evidence type="ECO:0000256" key="14">
    <source>
        <dbReference type="ARBA" id="ARBA00023180"/>
    </source>
</evidence>
<dbReference type="Pfam" id="PF00069">
    <property type="entry name" value="Pkinase"/>
    <property type="match status" value="1"/>
</dbReference>
<dbReference type="PROSITE" id="PS50011">
    <property type="entry name" value="PROTEIN_KINASE_DOM"/>
    <property type="match status" value="1"/>
</dbReference>
<dbReference type="EC" id="1.14.17.3" evidence="4"/>
<comment type="similarity">
    <text evidence="3">Belongs to the copper type II ascorbate-dependent monooxygenase family.</text>
</comment>
<feature type="binding site" evidence="16">
    <location>
        <position position="254"/>
    </location>
    <ligand>
        <name>ATP</name>
        <dbReference type="ChEBI" id="CHEBI:30616"/>
    </ligand>
</feature>
<feature type="transmembrane region" description="Helical" evidence="18">
    <location>
        <begin position="993"/>
        <end position="1009"/>
    </location>
</feature>
<evidence type="ECO:0000256" key="1">
    <source>
        <dbReference type="ARBA" id="ARBA00001973"/>
    </source>
</evidence>
<dbReference type="InterPro" id="IPR008271">
    <property type="entry name" value="Ser/Thr_kinase_AS"/>
</dbReference>
<feature type="compositionally biased region" description="Polar residues" evidence="17">
    <location>
        <begin position="910"/>
        <end position="937"/>
    </location>
</feature>
<reference evidence="20" key="1">
    <citation type="submission" date="2020-06" db="EMBL/GenBank/DDBJ databases">
        <authorList>
            <person name="Ji K."/>
            <person name="Li J."/>
        </authorList>
    </citation>
    <scope>NUCLEOTIDE SEQUENCE</scope>
    <source>
        <strain evidence="20">JKM2019</strain>
        <tissue evidence="20">Whole body</tissue>
    </source>
</reference>
<dbReference type="InterPro" id="IPR008977">
    <property type="entry name" value="PHM/PNGase_F_dom_sf"/>
</dbReference>
<feature type="region of interest" description="Disordered" evidence="17">
    <location>
        <begin position="339"/>
        <end position="377"/>
    </location>
</feature>
<evidence type="ECO:0000259" key="19">
    <source>
        <dbReference type="PROSITE" id="PS50011"/>
    </source>
</evidence>
<dbReference type="Proteomes" id="UP000828236">
    <property type="component" value="Unassembled WGS sequence"/>
</dbReference>
<evidence type="ECO:0000256" key="17">
    <source>
        <dbReference type="SAM" id="MobiDB-lite"/>
    </source>
</evidence>
<dbReference type="InterPro" id="IPR000323">
    <property type="entry name" value="Cu2_ascorb_mOase_N"/>
</dbReference>
<feature type="transmembrane region" description="Helical" evidence="18">
    <location>
        <begin position="959"/>
        <end position="986"/>
    </location>
</feature>
<comment type="catalytic activity">
    <reaction evidence="15">
        <text>a [peptide]-C-terminal glycine + 2 L-ascorbate + O2 = a [peptide]-C-terminal (2S)-2-hydroxyglycine + 2 monodehydro-L-ascorbate radical + H2O</text>
        <dbReference type="Rhea" id="RHEA:21452"/>
        <dbReference type="Rhea" id="RHEA-COMP:13486"/>
        <dbReference type="Rhea" id="RHEA-COMP:15321"/>
        <dbReference type="ChEBI" id="CHEBI:15377"/>
        <dbReference type="ChEBI" id="CHEBI:15379"/>
        <dbReference type="ChEBI" id="CHEBI:38290"/>
        <dbReference type="ChEBI" id="CHEBI:59513"/>
        <dbReference type="ChEBI" id="CHEBI:137000"/>
        <dbReference type="ChEBI" id="CHEBI:142768"/>
        <dbReference type="EC" id="1.14.17.3"/>
    </reaction>
</comment>
<dbReference type="InterPro" id="IPR017441">
    <property type="entry name" value="Protein_kinase_ATP_BS"/>
</dbReference>
<dbReference type="InterPro" id="IPR036939">
    <property type="entry name" value="Cu2_ascorb_mOase_N_sf"/>
</dbReference>
<dbReference type="SUPFAM" id="SSF56112">
    <property type="entry name" value="Protein kinase-like (PK-like)"/>
    <property type="match status" value="1"/>
</dbReference>
<comment type="subcellular location">
    <subcellularLocation>
        <location evidence="2">Secreted</location>
    </subcellularLocation>
</comment>
<evidence type="ECO:0000256" key="10">
    <source>
        <dbReference type="ARBA" id="ARBA00023002"/>
    </source>
</evidence>
<accession>A0A9D4P4R8</accession>
<evidence type="ECO:0000256" key="15">
    <source>
        <dbReference type="ARBA" id="ARBA00048431"/>
    </source>
</evidence>
<sequence>MDCKIHISDDFLVPITLDIYDSCQPFHLRFQMDLNNNNNHHFNQSPSQIQINNHELIQRLPQAQPILDFDDGTMETATEKVPSIDSLPIEWINQLENDDKIDQETTTAAAVTTVKDNNKVVRRNQNRAQNLLLLALIQNSIEKNNGKDLVNKLFDDLKKFTSQTFQWRKNRKLFDNLSKRIEHKIFEHLSFITTKTIRAIDSNQPRPLLFDSRNYYDEDRYAKEFQELERIGGGGNGKVNKVQHRVDKQQYAVKIIHLKQGQLDKLNREPIIYAQLSHLNVVEYKTSWIQNCSSTMVNVNDGHDHNDEPTTTSTGNNNLLGDDLIEIISSKSINDTKMKEKSKFFRSSNSSSSSSSSSSLSSSVKDNGTKMVKNVGKQTDENKRETFLFIQMELCGQNLRDYIENRNKSFKTIDNLNLSVELKWFAQILAGVRHIHDKQLIHRDLKPSNILFTLDGKLLKICDFGLSSWSLNAYYKPVQSSSSLSINNDHHLQTSLSFGMGTPSYAAPEQLKQSKYDHCVDIYSLGIILFELIYPYGSGMEKSLMLDKLKIQRILPSEFNENDLYKMFGKLILAMTERNPAKRIKTIGVIERKLSSIHFQLKRKPKHPPIVAVNSGISCSNSEANIDKITAAIGIVYDNIWQYTKNHMIIVYKAVKTSYDATNHRLYLHDGQMISLEKSYPSFFSKSDENLKQVWNEMSTDENGEYMRRFISLGLFADQQSQFALNFMISSDGKKFRNILFRGSLGTIKSEQRKYPQTSHQSIIIISSGKSDHFASLLITIGHNSESNTVQVNWDVEMNRPIGYLCFSLSQRNAFRLQEQQRHCNTTTFLLQAVHYGFIAENTVYLVGTKYEEQYVIYTDKMVLEKRNHESRFWIKKLQDFFHCQSPPSQFVKESDSIPKEPWPIVGAGQQPSTTIKPFQRGQKPTQPPTVLSGQGDQQQQHQLQELPELPELSKSDKFYRLLTLVIFTVKNILMLIILFVVFYIVKQRERKAVFFSIIVLISLSWNLVTARQHLEKENEYAENSKYFPMLMPDVRPMQPETYLCTAFRMPRYEHEFIVEYLPNATKQTAHHILIYGCQIPGYYERDTPRAVWDCGEMTFANNHLDDDDDDQSIDPSEREFFPRGPVCKGQSQIVYSWAMDAPALKLPKGVGFKVGYGSDINYLVLQVHYAHVHRFRNGDTDHSGITLRMLPQETQQIDKLAGVLLLATGGVIQPHSLDYFDSACQMRENIIIHPFAFRTHTHKLGKVVTGYRIDRNNRWQLIGKGNPQLPQMFYPIHETISIHPGDMVVARCTMYNNQSHPVQIGSTGDDEMCNFYIMYYVERMDHNLKKKICFTAGPPNFYWDNVFRVSKQITEETNKFP</sequence>
<dbReference type="PROSITE" id="PS00107">
    <property type="entry name" value="PROTEIN_KINASE_ATP"/>
    <property type="match status" value="1"/>
</dbReference>
<dbReference type="InterPro" id="IPR011009">
    <property type="entry name" value="Kinase-like_dom_sf"/>
</dbReference>
<keyword evidence="18" id="KW-0472">Membrane</keyword>
<dbReference type="Pfam" id="PF01082">
    <property type="entry name" value="Cu2_monooxygen"/>
    <property type="match status" value="1"/>
</dbReference>
<dbReference type="Pfam" id="PF03712">
    <property type="entry name" value="Cu2_monoox_C"/>
    <property type="match status" value="1"/>
</dbReference>
<keyword evidence="5" id="KW-0964">Secreted</keyword>
<dbReference type="GO" id="GO:0004672">
    <property type="term" value="F:protein kinase activity"/>
    <property type="evidence" value="ECO:0007669"/>
    <property type="project" value="InterPro"/>
</dbReference>